<organism evidence="2 3">
    <name type="scientific">Diplogelasinospora grovesii</name>
    <dbReference type="NCBI Taxonomy" id="303347"/>
    <lineage>
        <taxon>Eukaryota</taxon>
        <taxon>Fungi</taxon>
        <taxon>Dikarya</taxon>
        <taxon>Ascomycota</taxon>
        <taxon>Pezizomycotina</taxon>
        <taxon>Sordariomycetes</taxon>
        <taxon>Sordariomycetidae</taxon>
        <taxon>Sordariales</taxon>
        <taxon>Diplogelasinosporaceae</taxon>
        <taxon>Diplogelasinospora</taxon>
    </lineage>
</organism>
<dbReference type="Proteomes" id="UP001303473">
    <property type="component" value="Unassembled WGS sequence"/>
</dbReference>
<gene>
    <name evidence="2" type="ORF">QBC46DRAFT_355657</name>
</gene>
<evidence type="ECO:0000313" key="3">
    <source>
        <dbReference type="Proteomes" id="UP001303473"/>
    </source>
</evidence>
<evidence type="ECO:0000313" key="2">
    <source>
        <dbReference type="EMBL" id="KAK3938714.1"/>
    </source>
</evidence>
<feature type="region of interest" description="Disordered" evidence="1">
    <location>
        <begin position="24"/>
        <end position="48"/>
    </location>
</feature>
<dbReference type="EMBL" id="MU853824">
    <property type="protein sequence ID" value="KAK3938714.1"/>
    <property type="molecule type" value="Genomic_DNA"/>
</dbReference>
<keyword evidence="3" id="KW-1185">Reference proteome</keyword>
<proteinExistence type="predicted"/>
<reference evidence="3" key="1">
    <citation type="journal article" date="2023" name="Mol. Phylogenet. Evol.">
        <title>Genome-scale phylogeny and comparative genomics of the fungal order Sordariales.</title>
        <authorList>
            <person name="Hensen N."/>
            <person name="Bonometti L."/>
            <person name="Westerberg I."/>
            <person name="Brannstrom I.O."/>
            <person name="Guillou S."/>
            <person name="Cros-Aarteil S."/>
            <person name="Calhoun S."/>
            <person name="Haridas S."/>
            <person name="Kuo A."/>
            <person name="Mondo S."/>
            <person name="Pangilinan J."/>
            <person name="Riley R."/>
            <person name="LaButti K."/>
            <person name="Andreopoulos B."/>
            <person name="Lipzen A."/>
            <person name="Chen C."/>
            <person name="Yan M."/>
            <person name="Daum C."/>
            <person name="Ng V."/>
            <person name="Clum A."/>
            <person name="Steindorff A."/>
            <person name="Ohm R.A."/>
            <person name="Martin F."/>
            <person name="Silar P."/>
            <person name="Natvig D.O."/>
            <person name="Lalanne C."/>
            <person name="Gautier V."/>
            <person name="Ament-Velasquez S.L."/>
            <person name="Kruys A."/>
            <person name="Hutchinson M.I."/>
            <person name="Powell A.J."/>
            <person name="Barry K."/>
            <person name="Miller A.N."/>
            <person name="Grigoriev I.V."/>
            <person name="Debuchy R."/>
            <person name="Gladieux P."/>
            <person name="Hiltunen Thoren M."/>
            <person name="Johannesson H."/>
        </authorList>
    </citation>
    <scope>NUCLEOTIDE SEQUENCE [LARGE SCALE GENOMIC DNA]</scope>
    <source>
        <strain evidence="3">CBS 340.73</strain>
    </source>
</reference>
<protein>
    <submittedName>
        <fullName evidence="2">Uncharacterized protein</fullName>
    </submittedName>
</protein>
<evidence type="ECO:0000256" key="1">
    <source>
        <dbReference type="SAM" id="MobiDB-lite"/>
    </source>
</evidence>
<dbReference type="AlphaFoldDB" id="A0AAN6N5C2"/>
<name>A0AAN6N5C2_9PEZI</name>
<accession>A0AAN6N5C2</accession>
<sequence length="379" mass="43940">MRTATDSSLGDSFCQQSLNLERAGHRRERSYDEQAVDPRQSQRTQRKHRFRSLFHRHDTPVPASRTNLVVVVFNGQDNPNYNSLPHTRMARHHTLGLLDTESETCTMYDMKLELGSQDARPLRLKPRRLPSRGVDLNRHDIILPCAQLDSTQEGMLINHIKATRMHEFRDHQQWVRAMLRFCVDSHLGLSEEQFRKLRLALCRKGYIADQRLEIDIRIFQGDRLSSERFHYAIGFIKIDGDYERFYDFGEDSETWDGQIVRIHPDGNIERLQRVGDYKFTPACSEPAWHDPVARADAVDIIDEIIGEHQGVVAERTRAGGDECEDNVEDDSDRTLLMSFNTSYEFVKSVLEQCRLQGIISDSQYGDSVAALDSYEFRRH</sequence>
<comment type="caution">
    <text evidence="2">The sequence shown here is derived from an EMBL/GenBank/DDBJ whole genome shotgun (WGS) entry which is preliminary data.</text>
</comment>